<evidence type="ECO:0000313" key="4">
    <source>
        <dbReference type="EMBL" id="CAF3940627.1"/>
    </source>
</evidence>
<organism evidence="3 6">
    <name type="scientific">Didymodactylos carnosus</name>
    <dbReference type="NCBI Taxonomy" id="1234261"/>
    <lineage>
        <taxon>Eukaryota</taxon>
        <taxon>Metazoa</taxon>
        <taxon>Spiralia</taxon>
        <taxon>Gnathifera</taxon>
        <taxon>Rotifera</taxon>
        <taxon>Eurotatoria</taxon>
        <taxon>Bdelloidea</taxon>
        <taxon>Philodinida</taxon>
        <taxon>Philodinidae</taxon>
        <taxon>Didymodactylos</taxon>
    </lineage>
</organism>
<feature type="region of interest" description="Disordered" evidence="1">
    <location>
        <begin position="1"/>
        <end position="27"/>
    </location>
</feature>
<evidence type="ECO:0000256" key="1">
    <source>
        <dbReference type="SAM" id="MobiDB-lite"/>
    </source>
</evidence>
<dbReference type="AlphaFoldDB" id="A0A814Y7L3"/>
<dbReference type="Proteomes" id="UP000663829">
    <property type="component" value="Unassembled WGS sequence"/>
</dbReference>
<dbReference type="Proteomes" id="UP000677228">
    <property type="component" value="Unassembled WGS sequence"/>
</dbReference>
<evidence type="ECO:0000313" key="3">
    <source>
        <dbReference type="EMBL" id="CAF1226530.1"/>
    </source>
</evidence>
<evidence type="ECO:0000313" key="6">
    <source>
        <dbReference type="Proteomes" id="UP000663829"/>
    </source>
</evidence>
<evidence type="ECO:0000313" key="5">
    <source>
        <dbReference type="EMBL" id="CAF3989478.1"/>
    </source>
</evidence>
<proteinExistence type="predicted"/>
<dbReference type="EMBL" id="CAJOBA010027347">
    <property type="protein sequence ID" value="CAF3940627.1"/>
    <property type="molecule type" value="Genomic_DNA"/>
</dbReference>
<dbReference type="Proteomes" id="UP000681722">
    <property type="component" value="Unassembled WGS sequence"/>
</dbReference>
<comment type="caution">
    <text evidence="3">The sequence shown here is derived from an EMBL/GenBank/DDBJ whole genome shotgun (WGS) entry which is preliminary data.</text>
</comment>
<sequence length="76" mass="8167">MLCPGGSGSKVNVASKKFKSSSESEPVDLPNSVGMGIDISTGALLLSVLKLSKGIQFTYNFRRLKNSCKLMRENSI</sequence>
<keyword evidence="6" id="KW-1185">Reference proteome</keyword>
<gene>
    <name evidence="3" type="ORF">GPM918_LOCUS24956</name>
    <name evidence="2" type="ORF">OVA965_LOCUS21208</name>
    <name evidence="5" type="ORF">SRO942_LOCUS24960</name>
    <name evidence="4" type="ORF">TMI583_LOCUS21802</name>
</gene>
<name>A0A814Y7L3_9BILA</name>
<dbReference type="Proteomes" id="UP000682733">
    <property type="component" value="Unassembled WGS sequence"/>
</dbReference>
<dbReference type="EMBL" id="CAJNOK010011552">
    <property type="protein sequence ID" value="CAF1142734.1"/>
    <property type="molecule type" value="Genomic_DNA"/>
</dbReference>
<evidence type="ECO:0000313" key="2">
    <source>
        <dbReference type="EMBL" id="CAF1142734.1"/>
    </source>
</evidence>
<protein>
    <submittedName>
        <fullName evidence="3">Uncharacterized protein</fullName>
    </submittedName>
</protein>
<dbReference type="EMBL" id="CAJOBC010009505">
    <property type="protein sequence ID" value="CAF3989478.1"/>
    <property type="molecule type" value="Genomic_DNA"/>
</dbReference>
<dbReference type="EMBL" id="CAJNOQ010009501">
    <property type="protein sequence ID" value="CAF1226530.1"/>
    <property type="molecule type" value="Genomic_DNA"/>
</dbReference>
<accession>A0A814Y7L3</accession>
<reference evidence="3" key="1">
    <citation type="submission" date="2021-02" db="EMBL/GenBank/DDBJ databases">
        <authorList>
            <person name="Nowell W R."/>
        </authorList>
    </citation>
    <scope>NUCLEOTIDE SEQUENCE</scope>
</reference>